<dbReference type="GO" id="GO:0006412">
    <property type="term" value="P:translation"/>
    <property type="evidence" value="ECO:0007669"/>
    <property type="project" value="UniProtKB-UniRule"/>
</dbReference>
<dbReference type="PATRIC" id="fig|1202724.3.peg.2182"/>
<dbReference type="InterPro" id="IPR002132">
    <property type="entry name" value="Ribosomal_uL5"/>
</dbReference>
<comment type="caution">
    <text evidence="9">The sequence shown here is derived from an EMBL/GenBank/DDBJ whole genome shotgun (WGS) entry which is preliminary data.</text>
</comment>
<evidence type="ECO:0000259" key="7">
    <source>
        <dbReference type="Pfam" id="PF00281"/>
    </source>
</evidence>
<dbReference type="AlphaFoldDB" id="A0A0M8MIC9"/>
<dbReference type="GO" id="GO:1990904">
    <property type="term" value="C:ribonucleoprotein complex"/>
    <property type="evidence" value="ECO:0007669"/>
    <property type="project" value="UniProtKB-KW"/>
</dbReference>
<evidence type="ECO:0000313" key="10">
    <source>
        <dbReference type="Proteomes" id="UP000037755"/>
    </source>
</evidence>
<dbReference type="GO" id="GO:0005840">
    <property type="term" value="C:ribosome"/>
    <property type="evidence" value="ECO:0007669"/>
    <property type="project" value="UniProtKB-KW"/>
</dbReference>
<evidence type="ECO:0000256" key="3">
    <source>
        <dbReference type="ARBA" id="ARBA00023274"/>
    </source>
</evidence>
<evidence type="ECO:0000256" key="6">
    <source>
        <dbReference type="RuleBase" id="RU003930"/>
    </source>
</evidence>
<organism evidence="9 10">
    <name type="scientific">Flavobacterium akiainvivens</name>
    <dbReference type="NCBI Taxonomy" id="1202724"/>
    <lineage>
        <taxon>Bacteria</taxon>
        <taxon>Pseudomonadati</taxon>
        <taxon>Bacteroidota</taxon>
        <taxon>Flavobacteriia</taxon>
        <taxon>Flavobacteriales</taxon>
        <taxon>Flavobacteriaceae</taxon>
        <taxon>Flavobacterium</taxon>
    </lineage>
</organism>
<evidence type="ECO:0000256" key="4">
    <source>
        <dbReference type="ARBA" id="ARBA00035245"/>
    </source>
</evidence>
<evidence type="ECO:0000256" key="2">
    <source>
        <dbReference type="ARBA" id="ARBA00022980"/>
    </source>
</evidence>
<dbReference type="InterPro" id="IPR031309">
    <property type="entry name" value="Ribosomal_uL5_C"/>
</dbReference>
<dbReference type="STRING" id="1202724.AM493_10515"/>
<evidence type="ECO:0000313" key="9">
    <source>
        <dbReference type="EMBL" id="KOS06417.1"/>
    </source>
</evidence>
<dbReference type="InterPro" id="IPR022803">
    <property type="entry name" value="Ribosomal_uL5_dom_sf"/>
</dbReference>
<feature type="domain" description="Large ribosomal subunit protein uL5 C-terminal" evidence="8">
    <location>
        <begin position="87"/>
        <end position="180"/>
    </location>
</feature>
<keyword evidence="3 5" id="KW-0687">Ribonucleoprotein</keyword>
<keyword evidence="5" id="KW-0699">rRNA-binding</keyword>
<dbReference type="PANTHER" id="PTHR11994">
    <property type="entry name" value="60S RIBOSOMAL PROTEIN L11-RELATED"/>
    <property type="match status" value="1"/>
</dbReference>
<dbReference type="InterPro" id="IPR020930">
    <property type="entry name" value="Ribosomal_uL5_bac-type"/>
</dbReference>
<keyword evidence="5" id="KW-0820">tRNA-binding</keyword>
<keyword evidence="5" id="KW-0694">RNA-binding</keyword>
<dbReference type="GO" id="GO:0003735">
    <property type="term" value="F:structural constituent of ribosome"/>
    <property type="evidence" value="ECO:0007669"/>
    <property type="project" value="InterPro"/>
</dbReference>
<accession>A0A0M8MIC9</accession>
<dbReference type="EMBL" id="LIYD01000005">
    <property type="protein sequence ID" value="KOS06417.1"/>
    <property type="molecule type" value="Genomic_DNA"/>
</dbReference>
<reference evidence="9 10" key="1">
    <citation type="submission" date="2015-08" db="EMBL/GenBank/DDBJ databases">
        <title>Whole genome sequence of Flavobacterium akiainvivens IK-1T, from decaying Wikstroemia oahuensis, an endemic Hawaiian shrub.</title>
        <authorList>
            <person name="Wan X."/>
            <person name="Hou S."/>
            <person name="Saito J."/>
            <person name="Donachie S."/>
        </authorList>
    </citation>
    <scope>NUCLEOTIDE SEQUENCE [LARGE SCALE GENOMIC DNA]</scope>
    <source>
        <strain evidence="9 10">IK-1</strain>
    </source>
</reference>
<evidence type="ECO:0000256" key="1">
    <source>
        <dbReference type="ARBA" id="ARBA00008553"/>
    </source>
</evidence>
<dbReference type="FunFam" id="3.30.1440.10:FF:000001">
    <property type="entry name" value="50S ribosomal protein L5"/>
    <property type="match status" value="1"/>
</dbReference>
<comment type="function">
    <text evidence="5">This is 1 of the proteins that bind and probably mediate the attachment of the 5S RNA into the large ribosomal subunit, where it forms part of the central protuberance. In the 70S ribosome it contacts protein S13 of the 30S subunit (bridge B1b), connecting the 2 subunits; this bridge is implicated in subunit movement. Contacts the P site tRNA; the 5S rRNA and some of its associated proteins might help stabilize positioning of ribosome-bound tRNAs.</text>
</comment>
<dbReference type="Pfam" id="PF00281">
    <property type="entry name" value="Ribosomal_L5"/>
    <property type="match status" value="1"/>
</dbReference>
<dbReference type="RefSeq" id="WP_054407924.1">
    <property type="nucleotide sequence ID" value="NZ_FOYA01000001.1"/>
</dbReference>
<gene>
    <name evidence="5" type="primary">rplE</name>
    <name evidence="9" type="ORF">AM493_10515</name>
</gene>
<proteinExistence type="inferred from homology"/>
<name>A0A0M8MIC9_9FLAO</name>
<keyword evidence="2 5" id="KW-0689">Ribosomal protein</keyword>
<dbReference type="Pfam" id="PF00673">
    <property type="entry name" value="Ribosomal_L5_C"/>
    <property type="match status" value="1"/>
</dbReference>
<dbReference type="GO" id="GO:0000049">
    <property type="term" value="F:tRNA binding"/>
    <property type="evidence" value="ECO:0007669"/>
    <property type="project" value="UniProtKB-UniRule"/>
</dbReference>
<dbReference type="Proteomes" id="UP000037755">
    <property type="component" value="Unassembled WGS sequence"/>
</dbReference>
<dbReference type="InterPro" id="IPR031310">
    <property type="entry name" value="Ribosomal_uL5_N"/>
</dbReference>
<dbReference type="Gene3D" id="3.30.1440.10">
    <property type="match status" value="1"/>
</dbReference>
<evidence type="ECO:0000259" key="8">
    <source>
        <dbReference type="Pfam" id="PF00673"/>
    </source>
</evidence>
<keyword evidence="10" id="KW-1185">Reference proteome</keyword>
<dbReference type="SUPFAM" id="SSF55282">
    <property type="entry name" value="RL5-like"/>
    <property type="match status" value="1"/>
</dbReference>
<dbReference type="GO" id="GO:0019843">
    <property type="term" value="F:rRNA binding"/>
    <property type="evidence" value="ECO:0007669"/>
    <property type="project" value="UniProtKB-UniRule"/>
</dbReference>
<dbReference type="PIRSF" id="PIRSF002161">
    <property type="entry name" value="Ribosomal_L5"/>
    <property type="match status" value="1"/>
</dbReference>
<sequence length="183" mass="20360">MAYIPRLKQEYKDRVVPALKEEFGYKNVMMVPKLEKIVLSRGVGAAVSDKKLIDYAVDELTKITGQKAVSTISKKDVATFKLRKGMPIGAKVTLRGERMYEFLDRLITASLPRVRDFGGIKATGFDGRGNYNLGVTEQIIFPEIDIDKVNKISGLDITFVTSAQTDKEAKSLLAELGLPFKKN</sequence>
<dbReference type="NCBIfam" id="NF000585">
    <property type="entry name" value="PRK00010.1"/>
    <property type="match status" value="1"/>
</dbReference>
<protein>
    <recommendedName>
        <fullName evidence="4 5">Large ribosomal subunit protein uL5</fullName>
    </recommendedName>
</protein>
<comment type="subunit">
    <text evidence="5">Part of the 50S ribosomal subunit; part of the 5S rRNA/L5/L18/L25 subcomplex. Contacts the 5S rRNA and the P site tRNA. Forms a bridge to the 30S subunit in the 70S ribosome.</text>
</comment>
<comment type="similarity">
    <text evidence="1 5 6">Belongs to the universal ribosomal protein uL5 family.</text>
</comment>
<feature type="domain" description="Large ribosomal subunit protein uL5 N-terminal" evidence="7">
    <location>
        <begin position="27"/>
        <end position="83"/>
    </location>
</feature>
<dbReference type="OrthoDB" id="9806626at2"/>
<evidence type="ECO:0000256" key="5">
    <source>
        <dbReference type="HAMAP-Rule" id="MF_01333"/>
    </source>
</evidence>
<dbReference type="HAMAP" id="MF_01333_B">
    <property type="entry name" value="Ribosomal_uL5_B"/>
    <property type="match status" value="1"/>
</dbReference>